<feature type="region of interest" description="SAM motif II" evidence="4">
    <location>
        <begin position="22"/>
        <end position="30"/>
    </location>
</feature>
<dbReference type="AlphaFoldDB" id="A0A444Y027"/>
<comment type="caution">
    <text evidence="6">The sequence shown here is derived from an EMBL/GenBank/DDBJ whole genome shotgun (WGS) entry which is preliminary data.</text>
</comment>
<comment type="similarity">
    <text evidence="4">Belongs to the class I-like SAM-binding methyltransferase superfamily. gTMT family.</text>
</comment>
<dbReference type="Gene3D" id="3.40.50.150">
    <property type="entry name" value="Vaccinia Virus protein VP39"/>
    <property type="match status" value="1"/>
</dbReference>
<evidence type="ECO:0000256" key="2">
    <source>
        <dbReference type="ARBA" id="ARBA00022679"/>
    </source>
</evidence>
<dbReference type="InterPro" id="IPR025774">
    <property type="entry name" value="PiNMT-like"/>
</dbReference>
<dbReference type="PROSITE" id="PS51581">
    <property type="entry name" value="SAM_GTMT"/>
    <property type="match status" value="1"/>
</dbReference>
<evidence type="ECO:0000256" key="4">
    <source>
        <dbReference type="PROSITE-ProRule" id="PRU00914"/>
    </source>
</evidence>
<comment type="caution">
    <text evidence="4">Lacks conserved residue(s) required for the propagation of feature annotation.</text>
</comment>
<dbReference type="GO" id="GO:0032259">
    <property type="term" value="P:methylation"/>
    <property type="evidence" value="ECO:0007669"/>
    <property type="project" value="UniProtKB-UniRule"/>
</dbReference>
<feature type="region of interest" description="SAM motif III" evidence="4">
    <location>
        <begin position="49"/>
        <end position="58"/>
    </location>
</feature>
<sequence>MELLVQVSFQVADALDQPFSDGQFDLVWSMESGEHMPDKAKFVSELARVAAPGATIIIVTWCHRDLDPDEESLKP</sequence>
<dbReference type="EMBL" id="SDMP01000018">
    <property type="protein sequence ID" value="RYQ95275.1"/>
    <property type="molecule type" value="Genomic_DNA"/>
</dbReference>
<evidence type="ECO:0000259" key="5">
    <source>
        <dbReference type="Pfam" id="PF08241"/>
    </source>
</evidence>
<keyword evidence="2 4" id="KW-0808">Transferase</keyword>
<protein>
    <recommendedName>
        <fullName evidence="5">Methyltransferase type 11 domain-containing protein</fullName>
    </recommendedName>
</protein>
<evidence type="ECO:0000313" key="6">
    <source>
        <dbReference type="EMBL" id="RYQ95275.1"/>
    </source>
</evidence>
<proteinExistence type="inferred from homology"/>
<evidence type="ECO:0000313" key="7">
    <source>
        <dbReference type="Proteomes" id="UP000289738"/>
    </source>
</evidence>
<dbReference type="PANTHER" id="PTHR43591">
    <property type="entry name" value="METHYLTRANSFERASE"/>
    <property type="match status" value="1"/>
</dbReference>
<dbReference type="Proteomes" id="UP000289738">
    <property type="component" value="Chromosome B08"/>
</dbReference>
<dbReference type="Pfam" id="PF08241">
    <property type="entry name" value="Methyltransf_11"/>
    <property type="match status" value="1"/>
</dbReference>
<gene>
    <name evidence="6" type="ORF">Ahy_B08g090348</name>
</gene>
<keyword evidence="1 4" id="KW-0489">Methyltransferase</keyword>
<dbReference type="PANTHER" id="PTHR43591:SF81">
    <property type="entry name" value="MAGNESIUM PROTOPORPHYRIN IX METHYLTRANSFERASE, CHLOROPLASTIC-RELATED"/>
    <property type="match status" value="1"/>
</dbReference>
<dbReference type="InterPro" id="IPR013216">
    <property type="entry name" value="Methyltransf_11"/>
</dbReference>
<evidence type="ECO:0000256" key="1">
    <source>
        <dbReference type="ARBA" id="ARBA00022603"/>
    </source>
</evidence>
<keyword evidence="3 4" id="KW-0949">S-adenosyl-L-methionine</keyword>
<name>A0A444Y027_ARAHY</name>
<feature type="domain" description="Methyltransferase type 11" evidence="5">
    <location>
        <begin position="7"/>
        <end position="58"/>
    </location>
</feature>
<keyword evidence="7" id="KW-1185">Reference proteome</keyword>
<organism evidence="6 7">
    <name type="scientific">Arachis hypogaea</name>
    <name type="common">Peanut</name>
    <dbReference type="NCBI Taxonomy" id="3818"/>
    <lineage>
        <taxon>Eukaryota</taxon>
        <taxon>Viridiplantae</taxon>
        <taxon>Streptophyta</taxon>
        <taxon>Embryophyta</taxon>
        <taxon>Tracheophyta</taxon>
        <taxon>Spermatophyta</taxon>
        <taxon>Magnoliopsida</taxon>
        <taxon>eudicotyledons</taxon>
        <taxon>Gunneridae</taxon>
        <taxon>Pentapetalae</taxon>
        <taxon>rosids</taxon>
        <taxon>fabids</taxon>
        <taxon>Fabales</taxon>
        <taxon>Fabaceae</taxon>
        <taxon>Papilionoideae</taxon>
        <taxon>50 kb inversion clade</taxon>
        <taxon>dalbergioids sensu lato</taxon>
        <taxon>Dalbergieae</taxon>
        <taxon>Pterocarpus clade</taxon>
        <taxon>Arachis</taxon>
    </lineage>
</organism>
<accession>A0A444Y027</accession>
<dbReference type="SUPFAM" id="SSF53335">
    <property type="entry name" value="S-adenosyl-L-methionine-dependent methyltransferases"/>
    <property type="match status" value="1"/>
</dbReference>
<dbReference type="GO" id="GO:0008757">
    <property type="term" value="F:S-adenosylmethionine-dependent methyltransferase activity"/>
    <property type="evidence" value="ECO:0007669"/>
    <property type="project" value="InterPro"/>
</dbReference>
<dbReference type="InterPro" id="IPR029063">
    <property type="entry name" value="SAM-dependent_MTases_sf"/>
</dbReference>
<reference evidence="6 7" key="1">
    <citation type="submission" date="2019-01" db="EMBL/GenBank/DDBJ databases">
        <title>Sequencing of cultivated peanut Arachis hypogaea provides insights into genome evolution and oil improvement.</title>
        <authorList>
            <person name="Chen X."/>
        </authorList>
    </citation>
    <scope>NUCLEOTIDE SEQUENCE [LARGE SCALE GENOMIC DNA]</scope>
    <source>
        <strain evidence="7">cv. Fuhuasheng</strain>
        <tissue evidence="6">Leaves</tissue>
    </source>
</reference>
<evidence type="ECO:0000256" key="3">
    <source>
        <dbReference type="ARBA" id="ARBA00022691"/>
    </source>
</evidence>